<evidence type="ECO:0000256" key="2">
    <source>
        <dbReference type="ARBA" id="ARBA00009045"/>
    </source>
</evidence>
<dbReference type="SUPFAM" id="SSF144091">
    <property type="entry name" value="Rhomboid-like"/>
    <property type="match status" value="1"/>
</dbReference>
<evidence type="ECO:0000259" key="8">
    <source>
        <dbReference type="Pfam" id="PF01694"/>
    </source>
</evidence>
<keyword evidence="5 7" id="KW-1133">Transmembrane helix</keyword>
<feature type="transmembrane region" description="Helical" evidence="7">
    <location>
        <begin position="124"/>
        <end position="142"/>
    </location>
</feature>
<organism evidence="9 10">
    <name type="scientific">Leuconostoc carnosum</name>
    <dbReference type="NCBI Taxonomy" id="1252"/>
    <lineage>
        <taxon>Bacteria</taxon>
        <taxon>Bacillati</taxon>
        <taxon>Bacillota</taxon>
        <taxon>Bacilli</taxon>
        <taxon>Lactobacillales</taxon>
        <taxon>Lactobacillaceae</taxon>
        <taxon>Leuconostoc</taxon>
    </lineage>
</organism>
<dbReference type="InterPro" id="IPR035952">
    <property type="entry name" value="Rhomboid-like_sf"/>
</dbReference>
<dbReference type="Gene3D" id="1.20.1540.10">
    <property type="entry name" value="Rhomboid-like"/>
    <property type="match status" value="1"/>
</dbReference>
<evidence type="ECO:0000256" key="7">
    <source>
        <dbReference type="SAM" id="Phobius"/>
    </source>
</evidence>
<evidence type="ECO:0000256" key="5">
    <source>
        <dbReference type="ARBA" id="ARBA00022989"/>
    </source>
</evidence>
<reference evidence="9 10" key="1">
    <citation type="submission" date="2019-06" db="EMBL/GenBank/DDBJ databases">
        <title>Genome analyses of bacteria isolated from kimchi.</title>
        <authorList>
            <person name="Lee S."/>
            <person name="Ahn S."/>
            <person name="Roh S."/>
        </authorList>
    </citation>
    <scope>NUCLEOTIDE SEQUENCE [LARGE SCALE GENOMIC DNA]</scope>
    <source>
        <strain evidence="9 10">CBA3620</strain>
    </source>
</reference>
<feature type="domain" description="Peptidase S54 rhomboid" evidence="8">
    <location>
        <begin position="58"/>
        <end position="193"/>
    </location>
</feature>
<sequence>MINSFKQQFRIAPVTMSILAVTILVFIAEGLFSGGQTANGEFLVSFGAKWGPYIHHYDQYWRLLTPVFLHAGFMHIATNMLTLWFIGPLAEEAFGRWKFLGLYFFGGIFGNIMSYLFAPLTISVGASTALFAMFGGLILYAVQFKEDPRIRSQGTIMILFVVLNLVTGFASTDIDMWGHIGGLIGGMMFTVIFGFYGRSGKFPWHVRLALVIVTIIVIILTVISGGGTV</sequence>
<accession>A0AAE6IJA9</accession>
<feature type="transmembrane region" description="Helical" evidence="7">
    <location>
        <begin position="154"/>
        <end position="170"/>
    </location>
</feature>
<keyword evidence="6 7" id="KW-0472">Membrane</keyword>
<evidence type="ECO:0000313" key="9">
    <source>
        <dbReference type="EMBL" id="QEA32968.1"/>
    </source>
</evidence>
<dbReference type="InterPro" id="IPR022764">
    <property type="entry name" value="Peptidase_S54_rhomboid_dom"/>
</dbReference>
<comment type="subcellular location">
    <subcellularLocation>
        <location evidence="1">Membrane</location>
        <topology evidence="1">Multi-pass membrane protein</topology>
    </subcellularLocation>
</comment>
<keyword evidence="4" id="KW-0378">Hydrolase</keyword>
<feature type="transmembrane region" description="Helical" evidence="7">
    <location>
        <begin position="99"/>
        <end position="118"/>
    </location>
</feature>
<evidence type="ECO:0000256" key="4">
    <source>
        <dbReference type="ARBA" id="ARBA00022801"/>
    </source>
</evidence>
<evidence type="ECO:0000256" key="1">
    <source>
        <dbReference type="ARBA" id="ARBA00004141"/>
    </source>
</evidence>
<keyword evidence="3 7" id="KW-0812">Transmembrane</keyword>
<feature type="transmembrane region" description="Helical" evidence="7">
    <location>
        <begin position="208"/>
        <end position="227"/>
    </location>
</feature>
<dbReference type="PANTHER" id="PTHR43731">
    <property type="entry name" value="RHOMBOID PROTEASE"/>
    <property type="match status" value="1"/>
</dbReference>
<feature type="transmembrane region" description="Helical" evidence="7">
    <location>
        <begin position="176"/>
        <end position="196"/>
    </location>
</feature>
<dbReference type="GeneID" id="61186464"/>
<dbReference type="GO" id="GO:0004252">
    <property type="term" value="F:serine-type endopeptidase activity"/>
    <property type="evidence" value="ECO:0007669"/>
    <property type="project" value="InterPro"/>
</dbReference>
<evidence type="ECO:0000313" key="10">
    <source>
        <dbReference type="Proteomes" id="UP000321332"/>
    </source>
</evidence>
<comment type="similarity">
    <text evidence="2">Belongs to the peptidase S54 family.</text>
</comment>
<feature type="transmembrane region" description="Helical" evidence="7">
    <location>
        <begin position="67"/>
        <end position="87"/>
    </location>
</feature>
<evidence type="ECO:0000256" key="6">
    <source>
        <dbReference type="ARBA" id="ARBA00023136"/>
    </source>
</evidence>
<proteinExistence type="inferred from homology"/>
<keyword evidence="9" id="KW-0645">Protease</keyword>
<dbReference type="InterPro" id="IPR050925">
    <property type="entry name" value="Rhomboid_protease_S54"/>
</dbReference>
<dbReference type="AlphaFoldDB" id="A0AAE6IJA9"/>
<feature type="transmembrane region" description="Helical" evidence="7">
    <location>
        <begin position="12"/>
        <end position="32"/>
    </location>
</feature>
<dbReference type="EMBL" id="CP042374">
    <property type="protein sequence ID" value="QEA32968.1"/>
    <property type="molecule type" value="Genomic_DNA"/>
</dbReference>
<dbReference type="Proteomes" id="UP000321332">
    <property type="component" value="Chromosome"/>
</dbReference>
<dbReference type="RefSeq" id="WP_135198295.1">
    <property type="nucleotide sequence ID" value="NZ_CP042374.1"/>
</dbReference>
<dbReference type="PANTHER" id="PTHR43731:SF14">
    <property type="entry name" value="PRESENILIN-ASSOCIATED RHOMBOID-LIKE PROTEIN, MITOCHONDRIAL"/>
    <property type="match status" value="1"/>
</dbReference>
<name>A0AAE6IJA9_LEUCA</name>
<evidence type="ECO:0000256" key="3">
    <source>
        <dbReference type="ARBA" id="ARBA00022692"/>
    </source>
</evidence>
<gene>
    <name evidence="9" type="ORF">FGL89_01830</name>
</gene>
<dbReference type="GO" id="GO:0006508">
    <property type="term" value="P:proteolysis"/>
    <property type="evidence" value="ECO:0007669"/>
    <property type="project" value="UniProtKB-KW"/>
</dbReference>
<protein>
    <submittedName>
        <fullName evidence="9">Rhomboid family intramembrane serine protease</fullName>
    </submittedName>
</protein>
<dbReference type="GO" id="GO:0016020">
    <property type="term" value="C:membrane"/>
    <property type="evidence" value="ECO:0007669"/>
    <property type="project" value="UniProtKB-SubCell"/>
</dbReference>
<dbReference type="Pfam" id="PF01694">
    <property type="entry name" value="Rhomboid"/>
    <property type="match status" value="1"/>
</dbReference>